<dbReference type="PANTHER" id="PTHR30336">
    <property type="entry name" value="INNER MEMBRANE PROTEIN, PROBABLE PERMEASE"/>
    <property type="match status" value="1"/>
</dbReference>
<dbReference type="Proteomes" id="UP000546324">
    <property type="component" value="Unassembled WGS sequence"/>
</dbReference>
<gene>
    <name evidence="4" type="ORF">BKA00_000401</name>
</gene>
<dbReference type="InterPro" id="IPR003848">
    <property type="entry name" value="DUF218"/>
</dbReference>
<dbReference type="AlphaFoldDB" id="A0A7X0FUM5"/>
<dbReference type="GO" id="GO:0005886">
    <property type="term" value="C:plasma membrane"/>
    <property type="evidence" value="ECO:0007669"/>
    <property type="project" value="TreeGrafter"/>
</dbReference>
<feature type="compositionally biased region" description="Low complexity" evidence="1">
    <location>
        <begin position="253"/>
        <end position="264"/>
    </location>
</feature>
<keyword evidence="2" id="KW-0812">Transmembrane</keyword>
<evidence type="ECO:0000313" key="4">
    <source>
        <dbReference type="EMBL" id="MBB6393487.1"/>
    </source>
</evidence>
<evidence type="ECO:0000313" key="5">
    <source>
        <dbReference type="Proteomes" id="UP000546324"/>
    </source>
</evidence>
<feature type="domain" description="DUF218" evidence="3">
    <location>
        <begin position="80"/>
        <end position="227"/>
    </location>
</feature>
<keyword evidence="2" id="KW-0472">Membrane</keyword>
<dbReference type="PANTHER" id="PTHR30336:SF20">
    <property type="entry name" value="DUF218 DOMAIN-CONTAINING PROTEIN"/>
    <property type="match status" value="1"/>
</dbReference>
<feature type="transmembrane region" description="Helical" evidence="2">
    <location>
        <begin position="41"/>
        <end position="68"/>
    </location>
</feature>
<protein>
    <submittedName>
        <fullName evidence="4">Vancomycin permeability regulator SanA</fullName>
    </submittedName>
</protein>
<reference evidence="4 5" key="1">
    <citation type="submission" date="2020-08" db="EMBL/GenBank/DDBJ databases">
        <title>Sequencing the genomes of 1000 actinobacteria strains.</title>
        <authorList>
            <person name="Klenk H.-P."/>
        </authorList>
    </citation>
    <scope>NUCLEOTIDE SEQUENCE [LARGE SCALE GENOMIC DNA]</scope>
    <source>
        <strain evidence="4 5">DSM 43675</strain>
    </source>
</reference>
<dbReference type="InterPro" id="IPR051599">
    <property type="entry name" value="Cell_Envelope_Assoc"/>
</dbReference>
<evidence type="ECO:0000256" key="2">
    <source>
        <dbReference type="SAM" id="Phobius"/>
    </source>
</evidence>
<keyword evidence="5" id="KW-1185">Reference proteome</keyword>
<feature type="region of interest" description="Disordered" evidence="1">
    <location>
        <begin position="246"/>
        <end position="277"/>
    </location>
</feature>
<feature type="compositionally biased region" description="Pro residues" evidence="1">
    <location>
        <begin position="265"/>
        <end position="277"/>
    </location>
</feature>
<dbReference type="RefSeq" id="WP_185023296.1">
    <property type="nucleotide sequence ID" value="NZ_JACHMQ010000001.1"/>
</dbReference>
<proteinExistence type="predicted"/>
<evidence type="ECO:0000256" key="1">
    <source>
        <dbReference type="SAM" id="MobiDB-lite"/>
    </source>
</evidence>
<organism evidence="4 5">
    <name type="scientific">Actinomadura coerulea</name>
    <dbReference type="NCBI Taxonomy" id="46159"/>
    <lineage>
        <taxon>Bacteria</taxon>
        <taxon>Bacillati</taxon>
        <taxon>Actinomycetota</taxon>
        <taxon>Actinomycetes</taxon>
        <taxon>Streptosporangiales</taxon>
        <taxon>Thermomonosporaceae</taxon>
        <taxon>Actinomadura</taxon>
    </lineage>
</organism>
<dbReference type="CDD" id="cd06259">
    <property type="entry name" value="YdcF-like"/>
    <property type="match status" value="1"/>
</dbReference>
<evidence type="ECO:0000259" key="3">
    <source>
        <dbReference type="Pfam" id="PF02698"/>
    </source>
</evidence>
<accession>A0A7X0FUM5</accession>
<feature type="region of interest" description="Disordered" evidence="1">
    <location>
        <begin position="1"/>
        <end position="33"/>
    </location>
</feature>
<name>A0A7X0FUM5_9ACTN</name>
<sequence>MTLEAELPEFTPEDDGADGPEDRADGPRRRRGRGRWRRSPWFAIPAGIVAGLLAIAVLTPLAVGARIWHQARQDERPRSDAIIVLGAAQYNGVPSPTLKWRLQHALDLYRDGVAPAIVTVGGKAPGDNYTEAGAGRNWLVSKGGVPASRVFEVPVGRDTLESMKAVGKEFDRHHWSSGVIVTDPWHGLRSKKMAEDSGITAAASPTRSGPSVQTRDTQFHYIVRETGGYLSYVLLGKSVQVPDETIKRIHIDPSASPSTSQAPSSSPPPPSSPSPGR</sequence>
<keyword evidence="2" id="KW-1133">Transmembrane helix</keyword>
<dbReference type="EMBL" id="JACHMQ010000001">
    <property type="protein sequence ID" value="MBB6393487.1"/>
    <property type="molecule type" value="Genomic_DNA"/>
</dbReference>
<comment type="caution">
    <text evidence="4">The sequence shown here is derived from an EMBL/GenBank/DDBJ whole genome shotgun (WGS) entry which is preliminary data.</text>
</comment>
<dbReference type="Pfam" id="PF02698">
    <property type="entry name" value="DUF218"/>
    <property type="match status" value="1"/>
</dbReference>